<evidence type="ECO:0000256" key="1">
    <source>
        <dbReference type="NCBIfam" id="TIGR01796"/>
    </source>
</evidence>
<dbReference type="SUPFAM" id="SSF55298">
    <property type="entry name" value="YjgF-like"/>
    <property type="match status" value="1"/>
</dbReference>
<dbReference type="Gene3D" id="3.30.1330.40">
    <property type="entry name" value="RutC-like"/>
    <property type="match status" value="1"/>
</dbReference>
<dbReference type="EC" id="5.4.99.5" evidence="1 3"/>
<comment type="catalytic activity">
    <reaction evidence="3">
        <text>chorismate = prephenate</text>
        <dbReference type="Rhea" id="RHEA:13897"/>
        <dbReference type="ChEBI" id="CHEBI:29748"/>
        <dbReference type="ChEBI" id="CHEBI:29934"/>
        <dbReference type="EC" id="5.4.99.5"/>
    </reaction>
</comment>
<evidence type="ECO:0000256" key="2">
    <source>
        <dbReference type="PIRSR" id="PIRSR005965-1"/>
    </source>
</evidence>
<dbReference type="PIRSF" id="PIRSF005965">
    <property type="entry name" value="Chor_mut_AroH"/>
    <property type="match status" value="1"/>
</dbReference>
<name>A0A7C8LCZ4_9FIRM</name>
<sequence length="120" mass="13629">MSVAVIRGAITIEKNTEEDILQNTTILLQEIMARNNLKIEDIISIIFTATDDIDAAYPAVAARKLNIIHAGLMCFQEMKVQNSLKMCIRVMVQIKTEKTQDQMKHVYLKKATVLRPDLLK</sequence>
<accession>A0A7C8LCZ4</accession>
<dbReference type="PANTHER" id="PTHR21164">
    <property type="entry name" value="CHORISMATE MUTASE"/>
    <property type="match status" value="1"/>
</dbReference>
<keyword evidence="2 3" id="KW-0057">Aromatic amino acid biosynthesis</keyword>
<dbReference type="UniPathway" id="UPA00120">
    <property type="reaction ID" value="UER00203"/>
</dbReference>
<dbReference type="GO" id="GO:0008652">
    <property type="term" value="P:amino acid biosynthetic process"/>
    <property type="evidence" value="ECO:0007669"/>
    <property type="project" value="UniProtKB-UniRule"/>
</dbReference>
<dbReference type="PANTHER" id="PTHR21164:SF0">
    <property type="entry name" value="CHORISMATE MUTASE AROH"/>
    <property type="match status" value="1"/>
</dbReference>
<evidence type="ECO:0000313" key="4">
    <source>
        <dbReference type="EMBL" id="KAE9629851.1"/>
    </source>
</evidence>
<dbReference type="GO" id="GO:0004106">
    <property type="term" value="F:chorismate mutase activity"/>
    <property type="evidence" value="ECO:0007669"/>
    <property type="project" value="UniProtKB-UniRule"/>
</dbReference>
<keyword evidence="3 4" id="KW-0413">Isomerase</keyword>
<evidence type="ECO:0000256" key="3">
    <source>
        <dbReference type="PROSITE-ProRule" id="PRU00514"/>
    </source>
</evidence>
<dbReference type="PROSITE" id="PS51167">
    <property type="entry name" value="CHORISMATE_MUT_1"/>
    <property type="match status" value="1"/>
</dbReference>
<dbReference type="Proteomes" id="UP000483018">
    <property type="component" value="Unassembled WGS sequence"/>
</dbReference>
<organism evidence="4 5">
    <name type="scientific">Defluviitalea raffinosedens</name>
    <dbReference type="NCBI Taxonomy" id="1450156"/>
    <lineage>
        <taxon>Bacteria</taxon>
        <taxon>Bacillati</taxon>
        <taxon>Bacillota</taxon>
        <taxon>Clostridia</taxon>
        <taxon>Lachnospirales</taxon>
        <taxon>Defluviitaleaceae</taxon>
        <taxon>Defluviitalea</taxon>
    </lineage>
</organism>
<proteinExistence type="predicted"/>
<feature type="binding site" evidence="2">
    <location>
        <position position="89"/>
    </location>
    <ligand>
        <name>prephenate</name>
        <dbReference type="ChEBI" id="CHEBI:29934"/>
    </ligand>
</feature>
<gene>
    <name evidence="4" type="primary">aroH</name>
    <name evidence="4" type="ORF">GND95_13020</name>
</gene>
<dbReference type="EMBL" id="WSLF01000016">
    <property type="protein sequence ID" value="KAE9629851.1"/>
    <property type="molecule type" value="Genomic_DNA"/>
</dbReference>
<feature type="binding site" evidence="2">
    <location>
        <position position="107"/>
    </location>
    <ligand>
        <name>prephenate</name>
        <dbReference type="ChEBI" id="CHEBI:29934"/>
    </ligand>
</feature>
<keyword evidence="2 3" id="KW-0028">Amino-acid biosynthesis</keyword>
<keyword evidence="5" id="KW-1185">Reference proteome</keyword>
<dbReference type="AlphaFoldDB" id="A0A7C8LCZ4"/>
<dbReference type="OrthoDB" id="9802232at2"/>
<dbReference type="NCBIfam" id="TIGR01796">
    <property type="entry name" value="CM_mono_aroH"/>
    <property type="match status" value="1"/>
</dbReference>
<dbReference type="RefSeq" id="WP_158741584.1">
    <property type="nucleotide sequence ID" value="NZ_JAFBEP010000018.1"/>
</dbReference>
<protein>
    <recommendedName>
        <fullName evidence="1 3">chorismate mutase</fullName>
        <ecNumber evidence="1 3">5.4.99.5</ecNumber>
    </recommendedName>
</protein>
<evidence type="ECO:0000313" key="5">
    <source>
        <dbReference type="Proteomes" id="UP000483018"/>
    </source>
</evidence>
<dbReference type="GO" id="GO:0046417">
    <property type="term" value="P:chorismate metabolic process"/>
    <property type="evidence" value="ECO:0007669"/>
    <property type="project" value="TreeGrafter"/>
</dbReference>
<dbReference type="InterPro" id="IPR008243">
    <property type="entry name" value="Chorismate_mutase_AroH"/>
</dbReference>
<comment type="caution">
    <text evidence="4">The sequence shown here is derived from an EMBL/GenBank/DDBJ whole genome shotgun (WGS) entry which is preliminary data.</text>
</comment>
<reference evidence="4 5" key="1">
    <citation type="submission" date="2019-12" db="EMBL/GenBank/DDBJ databases">
        <title>Defluviitalea raffinosedens, isolated from a biogas fermenter, genome sequencing and characterization.</title>
        <authorList>
            <person name="Rettenmaier R."/>
            <person name="Schneider M."/>
            <person name="Neuhaus K."/>
            <person name="Liebl W."/>
            <person name="Zverlov V."/>
        </authorList>
    </citation>
    <scope>NUCLEOTIDE SEQUENCE [LARGE SCALE GENOMIC DNA]</scope>
    <source>
        <strain evidence="4 5">249c-K6</strain>
    </source>
</reference>
<dbReference type="CDD" id="cd02185">
    <property type="entry name" value="AroH"/>
    <property type="match status" value="1"/>
</dbReference>
<dbReference type="GO" id="GO:0009073">
    <property type="term" value="P:aromatic amino acid family biosynthetic process"/>
    <property type="evidence" value="ECO:0007669"/>
    <property type="project" value="UniProtKB-UniRule"/>
</dbReference>
<dbReference type="InterPro" id="IPR035959">
    <property type="entry name" value="RutC-like_sf"/>
</dbReference>
<feature type="binding site" evidence="2">
    <location>
        <position position="7"/>
    </location>
    <ligand>
        <name>prephenate</name>
        <dbReference type="ChEBI" id="CHEBI:29934"/>
    </ligand>
</feature>
<dbReference type="Pfam" id="PF07736">
    <property type="entry name" value="CM_1"/>
    <property type="match status" value="1"/>
</dbReference>